<feature type="transmembrane region" description="Helical" evidence="1">
    <location>
        <begin position="33"/>
        <end position="53"/>
    </location>
</feature>
<keyword evidence="1" id="KW-0812">Transmembrane</keyword>
<organism evidence="2 3">
    <name type="scientific">Enterovirga rhinocerotis</name>
    <dbReference type="NCBI Taxonomy" id="1339210"/>
    <lineage>
        <taxon>Bacteria</taxon>
        <taxon>Pseudomonadati</taxon>
        <taxon>Pseudomonadota</taxon>
        <taxon>Alphaproteobacteria</taxon>
        <taxon>Hyphomicrobiales</taxon>
        <taxon>Methylobacteriaceae</taxon>
        <taxon>Enterovirga</taxon>
    </lineage>
</organism>
<sequence length="262" mass="26525">MLTGAFLLACRMAIVAAIVLAISAVVGRAGPFLGAMLASIPISAGPAYVFLALDHDAAFLANSTVASILSVGATGPFVWAYCVVSRRAGTIPSIGAAIAALVATVFVTNLFDWTFPGAFVWSATLIGGSFLATGFARRAAVRVALPNRRIDLLVRAGAVMTVVAAVSILGELAGPVAAGYGALMPVVFLSLIIVLQPRVGAAPVAGIVSHALAGIGGFVPALSVVHLTALPLGSAMALSLGLATSLAWNGGLILLRRWRTAR</sequence>
<keyword evidence="1" id="KW-0472">Membrane</keyword>
<feature type="transmembrane region" description="Helical" evidence="1">
    <location>
        <begin position="152"/>
        <end position="170"/>
    </location>
</feature>
<evidence type="ECO:0000313" key="3">
    <source>
        <dbReference type="Proteomes" id="UP000295122"/>
    </source>
</evidence>
<dbReference type="EMBL" id="SNZR01000011">
    <property type="protein sequence ID" value="TDR94647.1"/>
    <property type="molecule type" value="Genomic_DNA"/>
</dbReference>
<feature type="transmembrane region" description="Helical" evidence="1">
    <location>
        <begin position="6"/>
        <end position="26"/>
    </location>
</feature>
<gene>
    <name evidence="2" type="ORF">EV668_1935</name>
</gene>
<keyword evidence="3" id="KW-1185">Reference proteome</keyword>
<feature type="transmembrane region" description="Helical" evidence="1">
    <location>
        <begin position="207"/>
        <end position="229"/>
    </location>
</feature>
<feature type="transmembrane region" description="Helical" evidence="1">
    <location>
        <begin position="235"/>
        <end position="255"/>
    </location>
</feature>
<protein>
    <submittedName>
        <fullName evidence="2">Uncharacterized protein</fullName>
    </submittedName>
</protein>
<evidence type="ECO:0000313" key="2">
    <source>
        <dbReference type="EMBL" id="TDR94647.1"/>
    </source>
</evidence>
<comment type="caution">
    <text evidence="2">The sequence shown here is derived from an EMBL/GenBank/DDBJ whole genome shotgun (WGS) entry which is preliminary data.</text>
</comment>
<dbReference type="AlphaFoldDB" id="A0A4R7CCU9"/>
<accession>A0A4R7CCU9</accession>
<feature type="transmembrane region" description="Helical" evidence="1">
    <location>
        <begin position="119"/>
        <end position="140"/>
    </location>
</feature>
<dbReference type="Proteomes" id="UP000295122">
    <property type="component" value="Unassembled WGS sequence"/>
</dbReference>
<feature type="transmembrane region" description="Helical" evidence="1">
    <location>
        <begin position="59"/>
        <end position="82"/>
    </location>
</feature>
<proteinExistence type="predicted"/>
<name>A0A4R7CCU9_9HYPH</name>
<dbReference type="OrthoDB" id="7275411at2"/>
<keyword evidence="1" id="KW-1133">Transmembrane helix</keyword>
<feature type="transmembrane region" description="Helical" evidence="1">
    <location>
        <begin position="176"/>
        <end position="195"/>
    </location>
</feature>
<feature type="transmembrane region" description="Helical" evidence="1">
    <location>
        <begin position="94"/>
        <end position="113"/>
    </location>
</feature>
<evidence type="ECO:0000256" key="1">
    <source>
        <dbReference type="SAM" id="Phobius"/>
    </source>
</evidence>
<reference evidence="2 3" key="1">
    <citation type="submission" date="2019-03" db="EMBL/GenBank/DDBJ databases">
        <title>Genomic Encyclopedia of Type Strains, Phase IV (KMG-IV): sequencing the most valuable type-strain genomes for metagenomic binning, comparative biology and taxonomic classification.</title>
        <authorList>
            <person name="Goeker M."/>
        </authorList>
    </citation>
    <scope>NUCLEOTIDE SEQUENCE [LARGE SCALE GENOMIC DNA]</scope>
    <source>
        <strain evidence="2 3">DSM 25903</strain>
    </source>
</reference>
<dbReference type="RefSeq" id="WP_133769518.1">
    <property type="nucleotide sequence ID" value="NZ_SNZR01000011.1"/>
</dbReference>